<proteinExistence type="predicted"/>
<dbReference type="CDD" id="cd00161">
    <property type="entry name" value="beta-trefoil_Ricin-like"/>
    <property type="match status" value="1"/>
</dbReference>
<dbReference type="InterPro" id="IPR000772">
    <property type="entry name" value="Ricin_B_lectin"/>
</dbReference>
<sequence length="220" mass="23625">MLSSLLLLATISPLMFATPTPDINTHHLDKRYNGVKIQAFRNGLCLSPIGRALSNGVVVGAVECNQARTWNINPGSGSVILTENPNFALDAGTGSQNGEGVKIWQTYPGLFQQTWYLTDDRRIAITGGTQCLDAYNDDSGVHIWQCGASTVNQIWTIVQPNAPYTPVPGQAPVLSPPIGQTILDPQQLGVRIHPYQRPDLAVTVSGGVAAFGKNVDIAYD</sequence>
<dbReference type="EMBL" id="CP144099">
    <property type="protein sequence ID" value="WWC86611.1"/>
    <property type="molecule type" value="Genomic_DNA"/>
</dbReference>
<evidence type="ECO:0000313" key="4">
    <source>
        <dbReference type="Proteomes" id="UP001355207"/>
    </source>
</evidence>
<keyword evidence="4" id="KW-1185">Reference proteome</keyword>
<dbReference type="Gene3D" id="2.80.10.50">
    <property type="match status" value="1"/>
</dbReference>
<reference evidence="3 4" key="1">
    <citation type="submission" date="2024-01" db="EMBL/GenBank/DDBJ databases">
        <title>Comparative genomics of Cryptococcus and Kwoniella reveals pathogenesis evolution and contrasting modes of karyotype evolution via chromosome fusion or intercentromeric recombination.</title>
        <authorList>
            <person name="Coelho M.A."/>
            <person name="David-Palma M."/>
            <person name="Shea T."/>
            <person name="Bowers K."/>
            <person name="McGinley-Smith S."/>
            <person name="Mohammad A.W."/>
            <person name="Gnirke A."/>
            <person name="Yurkov A.M."/>
            <person name="Nowrousian M."/>
            <person name="Sun S."/>
            <person name="Cuomo C.A."/>
            <person name="Heitman J."/>
        </authorList>
    </citation>
    <scope>NUCLEOTIDE SEQUENCE [LARGE SCALE GENOMIC DNA]</scope>
    <source>
        <strain evidence="3 4">CBS 6074</strain>
    </source>
</reference>
<accession>A0AAX4JMG8</accession>
<dbReference type="RefSeq" id="XP_066073374.1">
    <property type="nucleotide sequence ID" value="XM_066217277.1"/>
</dbReference>
<name>A0AAX4JMG8_9TREE</name>
<protein>
    <recommendedName>
        <fullName evidence="2">Ricin B lectin domain-containing protein</fullName>
    </recommendedName>
</protein>
<evidence type="ECO:0000256" key="1">
    <source>
        <dbReference type="SAM" id="SignalP"/>
    </source>
</evidence>
<feature type="chain" id="PRO_5043915252" description="Ricin B lectin domain-containing protein" evidence="1">
    <location>
        <begin position="18"/>
        <end position="220"/>
    </location>
</feature>
<gene>
    <name evidence="3" type="ORF">L201_001488</name>
</gene>
<dbReference type="Pfam" id="PF00652">
    <property type="entry name" value="Ricin_B_lectin"/>
    <property type="match status" value="1"/>
</dbReference>
<dbReference type="PROSITE" id="PS50231">
    <property type="entry name" value="RICIN_B_LECTIN"/>
    <property type="match status" value="1"/>
</dbReference>
<evidence type="ECO:0000259" key="2">
    <source>
        <dbReference type="Pfam" id="PF00652"/>
    </source>
</evidence>
<dbReference type="InterPro" id="IPR035992">
    <property type="entry name" value="Ricin_B-like_lectins"/>
</dbReference>
<dbReference type="AlphaFoldDB" id="A0AAX4JMG8"/>
<organism evidence="3 4">
    <name type="scientific">Kwoniella dendrophila CBS 6074</name>
    <dbReference type="NCBI Taxonomy" id="1295534"/>
    <lineage>
        <taxon>Eukaryota</taxon>
        <taxon>Fungi</taxon>
        <taxon>Dikarya</taxon>
        <taxon>Basidiomycota</taxon>
        <taxon>Agaricomycotina</taxon>
        <taxon>Tremellomycetes</taxon>
        <taxon>Tremellales</taxon>
        <taxon>Cryptococcaceae</taxon>
        <taxon>Kwoniella</taxon>
    </lineage>
</organism>
<feature type="domain" description="Ricin B lectin" evidence="2">
    <location>
        <begin position="35"/>
        <end position="155"/>
    </location>
</feature>
<keyword evidence="1" id="KW-0732">Signal</keyword>
<evidence type="ECO:0000313" key="3">
    <source>
        <dbReference type="EMBL" id="WWC86611.1"/>
    </source>
</evidence>
<feature type="signal peptide" evidence="1">
    <location>
        <begin position="1"/>
        <end position="17"/>
    </location>
</feature>
<dbReference type="GeneID" id="91092160"/>
<dbReference type="SUPFAM" id="SSF50370">
    <property type="entry name" value="Ricin B-like lectins"/>
    <property type="match status" value="1"/>
</dbReference>
<dbReference type="Proteomes" id="UP001355207">
    <property type="component" value="Chromosome 2"/>
</dbReference>